<evidence type="ECO:0000313" key="4">
    <source>
        <dbReference type="Proteomes" id="UP000305361"/>
    </source>
</evidence>
<dbReference type="InterPro" id="IPR036388">
    <property type="entry name" value="WH-like_DNA-bd_sf"/>
</dbReference>
<accession>A0A4Y1NS23</accession>
<proteinExistence type="predicted"/>
<dbReference type="InterPro" id="IPR006497">
    <property type="entry name" value="Phage_lambda_VrpO_N"/>
</dbReference>
<dbReference type="Pfam" id="PF04492">
    <property type="entry name" value="Phage_rep_O"/>
    <property type="match status" value="1"/>
</dbReference>
<name>A0A4Y1NS23_9CAUD</name>
<dbReference type="Gene3D" id="1.10.10.10">
    <property type="entry name" value="Winged helix-like DNA-binding domain superfamily/Winged helix DNA-binding domain"/>
    <property type="match status" value="1"/>
</dbReference>
<gene>
    <name evidence="3" type="ORF">MZUP3_560</name>
</gene>
<sequence length="287" mass="32490">MNVAKLSDYRKPHIEVVESRVAQLEDGFLRLANELLDATMCSGLPETELCIVMAVWRKTYGYSKKMDWISNEQLEAMIGKHLTHCSTAKNSLVRKKVLLQEGRKVGMNTNISEWETKNNGFCKTLAKPAKETLAEVANGPLQKLLTTKDNIQKTKDNTPKSPEGSVQVPQESPPEKPSVSKFTFNRDRFKDTWNCKAQKHGLPRIVSISTTTEKGIKRLYESHLKHCRETKRHPKDIDTFINGYIEFGYQPTPYAMGDNPAGKKYGVDTALTQRIVDQIISQEPQHG</sequence>
<reference evidence="3 4" key="1">
    <citation type="journal article" date="2019" name="J. Basic Microbiol.">
        <title>Complete genome sequence analysis of temperate Erwinia bacteriophages 49 and 59.</title>
        <authorList>
            <person name="Zlatohurska M."/>
            <person name="Gorb T."/>
            <person name="Romaniuk L."/>
            <person name="Korol N."/>
            <person name="Faidiuk Y."/>
            <person name="Kropinski A.M."/>
            <person name="Kushkina A."/>
            <person name="Tovkach F."/>
        </authorList>
    </citation>
    <scope>NUCLEOTIDE SEQUENCE [LARGE SCALE GENOMIC DNA]</scope>
</reference>
<evidence type="ECO:0000256" key="1">
    <source>
        <dbReference type="SAM" id="MobiDB-lite"/>
    </source>
</evidence>
<dbReference type="NCBIfam" id="TIGR01610">
    <property type="entry name" value="phage_O_Nterm"/>
    <property type="match status" value="1"/>
</dbReference>
<dbReference type="EMBL" id="MH443100">
    <property type="protein sequence ID" value="AXH43505.1"/>
    <property type="molecule type" value="Genomic_DNA"/>
</dbReference>
<feature type="region of interest" description="Disordered" evidence="1">
    <location>
        <begin position="148"/>
        <end position="181"/>
    </location>
</feature>
<dbReference type="GO" id="GO:0006260">
    <property type="term" value="P:DNA replication"/>
    <property type="evidence" value="ECO:0007669"/>
    <property type="project" value="InterPro"/>
</dbReference>
<protein>
    <submittedName>
        <fullName evidence="3">Replication protein O</fullName>
    </submittedName>
</protein>
<organism evidence="3 4">
    <name type="scientific">Erwinia phage vB_EhrS_49</name>
    <dbReference type="NCBI Taxonomy" id="2283026"/>
    <lineage>
        <taxon>Viruses</taxon>
        <taxon>Duplodnaviria</taxon>
        <taxon>Heunggongvirae</taxon>
        <taxon>Uroviricota</taxon>
        <taxon>Caudoviricetes</taxon>
        <taxon>Feofaniavirus</taxon>
        <taxon>Feofaniavirus Eho49</taxon>
    </lineage>
</organism>
<evidence type="ECO:0000313" key="3">
    <source>
        <dbReference type="EMBL" id="AXH43505.1"/>
    </source>
</evidence>
<feature type="domain" description="Bacteriophage lambda Replication protein O N-terminal" evidence="2">
    <location>
        <begin position="20"/>
        <end position="114"/>
    </location>
</feature>
<dbReference type="Proteomes" id="UP000305361">
    <property type="component" value="Segment"/>
</dbReference>
<evidence type="ECO:0000259" key="2">
    <source>
        <dbReference type="Pfam" id="PF04492"/>
    </source>
</evidence>
<keyword evidence="4" id="KW-1185">Reference proteome</keyword>